<sequence length="172" mass="19503">MMRNETDPPAVGAPPRHLGAIPRTPRVELRSRTRTRRVRPEATVAGATASDAPQRRSHSPWSPGNPNQPWIPAWNQRLTPSELKENYKICWSQDALRCARFPWTRDRSSGRQPLRNSNAARLRQDSPPGWTPKRPEKQQPEEPPQIIIASPCSPASEPCNLEEAVELQLRED</sequence>
<proteinExistence type="predicted"/>
<dbReference type="Proteomes" id="UP001239111">
    <property type="component" value="Chromosome 4"/>
</dbReference>
<dbReference type="EMBL" id="CM056744">
    <property type="protein sequence ID" value="KAJ8665934.1"/>
    <property type="molecule type" value="Genomic_DNA"/>
</dbReference>
<reference evidence="1" key="1">
    <citation type="submission" date="2023-04" db="EMBL/GenBank/DDBJ databases">
        <title>A chromosome-level genome assembly of the parasitoid wasp Eretmocerus hayati.</title>
        <authorList>
            <person name="Zhong Y."/>
            <person name="Liu S."/>
            <person name="Liu Y."/>
        </authorList>
    </citation>
    <scope>NUCLEOTIDE SEQUENCE</scope>
    <source>
        <strain evidence="1">ZJU_SS_LIU_2023</strain>
    </source>
</reference>
<gene>
    <name evidence="1" type="ORF">QAD02_007596</name>
</gene>
<evidence type="ECO:0000313" key="2">
    <source>
        <dbReference type="Proteomes" id="UP001239111"/>
    </source>
</evidence>
<organism evidence="1 2">
    <name type="scientific">Eretmocerus hayati</name>
    <dbReference type="NCBI Taxonomy" id="131215"/>
    <lineage>
        <taxon>Eukaryota</taxon>
        <taxon>Metazoa</taxon>
        <taxon>Ecdysozoa</taxon>
        <taxon>Arthropoda</taxon>
        <taxon>Hexapoda</taxon>
        <taxon>Insecta</taxon>
        <taxon>Pterygota</taxon>
        <taxon>Neoptera</taxon>
        <taxon>Endopterygota</taxon>
        <taxon>Hymenoptera</taxon>
        <taxon>Apocrita</taxon>
        <taxon>Proctotrupomorpha</taxon>
        <taxon>Chalcidoidea</taxon>
        <taxon>Aphelinidae</taxon>
        <taxon>Aphelininae</taxon>
        <taxon>Eretmocerus</taxon>
    </lineage>
</organism>
<keyword evidence="2" id="KW-1185">Reference proteome</keyword>
<evidence type="ECO:0000313" key="1">
    <source>
        <dbReference type="EMBL" id="KAJ8665934.1"/>
    </source>
</evidence>
<accession>A0ACC2N408</accession>
<protein>
    <submittedName>
        <fullName evidence="1">Uncharacterized protein</fullName>
    </submittedName>
</protein>
<name>A0ACC2N408_9HYME</name>
<comment type="caution">
    <text evidence="1">The sequence shown here is derived from an EMBL/GenBank/DDBJ whole genome shotgun (WGS) entry which is preliminary data.</text>
</comment>